<name>A0A2V2VAB5_TRYCR</name>
<dbReference type="VEuPathDB" id="TriTrypDB:Tc_MARK_5344"/>
<dbReference type="VEuPathDB" id="TriTrypDB:TCSYLVIO_006523"/>
<dbReference type="VEuPathDB" id="TriTrypDB:TCDM_12870"/>
<reference evidence="2 3" key="1">
    <citation type="journal article" date="2018" name="Microb. Genom.">
        <title>Expanding an expanded genome: long-read sequencing of Trypanosoma cruzi.</title>
        <authorList>
            <person name="Berna L."/>
            <person name="Rodriguez M."/>
            <person name="Chiribao M.L."/>
            <person name="Parodi-Talice A."/>
            <person name="Pita S."/>
            <person name="Rijo G."/>
            <person name="Alvarez-Valin F."/>
            <person name="Robello C."/>
        </authorList>
    </citation>
    <scope>NUCLEOTIDE SEQUENCE [LARGE SCALE GENOMIC DNA]</scope>
    <source>
        <strain evidence="2 3">Dm28c</strain>
    </source>
</reference>
<organism evidence="2 3">
    <name type="scientific">Trypanosoma cruzi</name>
    <dbReference type="NCBI Taxonomy" id="5693"/>
    <lineage>
        <taxon>Eukaryota</taxon>
        <taxon>Discoba</taxon>
        <taxon>Euglenozoa</taxon>
        <taxon>Kinetoplastea</taxon>
        <taxon>Metakinetoplastina</taxon>
        <taxon>Trypanosomatida</taxon>
        <taxon>Trypanosomatidae</taxon>
        <taxon>Trypanosoma</taxon>
        <taxon>Schizotrypanum</taxon>
    </lineage>
</organism>
<dbReference type="VEuPathDB" id="TriTrypDB:TcG_12628"/>
<dbReference type="VEuPathDB" id="TriTrypDB:TcCL_NonESM04748"/>
<proteinExistence type="predicted"/>
<dbReference type="AlphaFoldDB" id="A0A2V2VAB5"/>
<accession>A0A2V2VAB5</accession>
<keyword evidence="1" id="KW-0472">Membrane</keyword>
<gene>
    <name evidence="2" type="ORF">C4B63_32g184</name>
</gene>
<dbReference type="Proteomes" id="UP000246121">
    <property type="component" value="Unassembled WGS sequence"/>
</dbReference>
<dbReference type="VEuPathDB" id="TriTrypDB:C3747_170g68"/>
<feature type="transmembrane region" description="Helical" evidence="1">
    <location>
        <begin position="40"/>
        <end position="61"/>
    </location>
</feature>
<keyword evidence="1" id="KW-0812">Transmembrane</keyword>
<protein>
    <submittedName>
        <fullName evidence="2">Uncharacterized protein</fullName>
    </submittedName>
</protein>
<evidence type="ECO:0000313" key="2">
    <source>
        <dbReference type="EMBL" id="PWU93340.1"/>
    </source>
</evidence>
<sequence length="338" mass="38753">MWPQRCLEAVERPQGTAVVFIRGIVTGDEMRTVRRLTSRCLLTPYLLSPWVMSGAPAFYWMIGTAEMWRVFAASSFGTFFARRVRDGFRLPHCMGCCKAMLHATRLCCGCHAVKIFDVVETPLEGWGGDPPARVITDGFTRPFEPAVPSLYFHELTAYIAEYIQVAAVLHAFKVLSSAPSTSAAERPVPLKDSGEDPFNLFRGWSHFLHFCQLDTPTPSLCVLFPQWEERVMTKLERRWLFLLHRWVFGQRQLMHQPFLRVGGTTSVAETIWMGVYRGKIRALFPCLCRWNAIICPSCDASCVPRHYIEESKRCYCACYFVRHHGSFRVCDSTVWWVC</sequence>
<dbReference type="EMBL" id="PRFA01000032">
    <property type="protein sequence ID" value="PWU93340.1"/>
    <property type="molecule type" value="Genomic_DNA"/>
</dbReference>
<dbReference type="VEuPathDB" id="TriTrypDB:TcBrA4_0060350"/>
<comment type="caution">
    <text evidence="2">The sequence shown here is derived from an EMBL/GenBank/DDBJ whole genome shotgun (WGS) entry which is preliminary data.</text>
</comment>
<dbReference type="VEuPathDB" id="TriTrypDB:C4B63_32g184"/>
<evidence type="ECO:0000256" key="1">
    <source>
        <dbReference type="SAM" id="Phobius"/>
    </source>
</evidence>
<evidence type="ECO:0000313" key="3">
    <source>
        <dbReference type="Proteomes" id="UP000246121"/>
    </source>
</evidence>
<keyword evidence="1" id="KW-1133">Transmembrane helix</keyword>
<dbReference type="VEuPathDB" id="TriTrypDB:ECC02_010954"/>